<feature type="compositionally biased region" description="Basic and acidic residues" evidence="2">
    <location>
        <begin position="182"/>
        <end position="221"/>
    </location>
</feature>
<evidence type="ECO:0000256" key="1">
    <source>
        <dbReference type="PROSITE-ProRule" id="PRU00176"/>
    </source>
</evidence>
<dbReference type="Pfam" id="PF00076">
    <property type="entry name" value="RRM_1"/>
    <property type="match status" value="1"/>
</dbReference>
<accession>A0A814B6S8</accession>
<reference evidence="4" key="1">
    <citation type="submission" date="2021-02" db="EMBL/GenBank/DDBJ databases">
        <authorList>
            <person name="Nowell W R."/>
        </authorList>
    </citation>
    <scope>NUCLEOTIDE SEQUENCE</scope>
</reference>
<protein>
    <recommendedName>
        <fullName evidence="3">RRM domain-containing protein</fullName>
    </recommendedName>
</protein>
<dbReference type="EMBL" id="CAJNOR010000466">
    <property type="protein sequence ID" value="CAF0922834.1"/>
    <property type="molecule type" value="Genomic_DNA"/>
</dbReference>
<feature type="compositionally biased region" description="Basic and acidic residues" evidence="2">
    <location>
        <begin position="460"/>
        <end position="486"/>
    </location>
</feature>
<evidence type="ECO:0000256" key="2">
    <source>
        <dbReference type="SAM" id="MobiDB-lite"/>
    </source>
</evidence>
<sequence>MSESQKPATKKPKKGKTIALNDFLADTSKTVTVRATNWSDIVDHEEAETKPILIDIGALPTAPRGVSEVDPNTIPTNPPFIAVVANLSFEIDDENLRRIFADLNPKSARVLRENNRSRGVGFVEFETRDNLIDALKRTDKEIYGRKMRITVSDKTDMQVDGGRGSFGGQRSNRGGGSGGGEGRPEMDERWTRAKARPDDASDDRPSSGFNRDRQNRGDHGRSNMGGGSRDNHGNDYGYGYPRRSDDRGGVHSGGNRDYNRQGQRNCHQDDDNRSNSGADRPRYSGRYSDTRDTRDRNRTNDETRDDQREPPRERQRLQLQPRTKPLDEFEPLSGSSSSINNVAANAGQSSISNADDPSSPLANTSTQQNQDLSFNEHRDDNEPQESRNSDDRVNTSDEQSTVKPSRGAGASIFGGAKPVDTTAREREIEKKLKELEMTSSETTGDTEEKPAPSSSRPSHYRSDREGYRGKRSSHNDEHRDGRDDGRSGQGLDHHHKREYSGGRQYEDDGRRRHTDDHPPSARRGGHDRERYGGGQSRRDHDSVRFNKYNHSDRDHERNNNRQREREDRNQDPDEFSTYGRPYNNQHGDGFSRNRPRGGQRQNVPATDDSSKLQLSNKFCMLNDDDLDDDNEDNDAQSPSIDELFYVDIFTNRVDIMSEEFACLFDF</sequence>
<keyword evidence="6" id="KW-1185">Reference proteome</keyword>
<keyword evidence="1" id="KW-0694">RNA-binding</keyword>
<name>A0A814B6S8_ADIRI</name>
<dbReference type="Gene3D" id="3.30.70.330">
    <property type="match status" value="1"/>
</dbReference>
<dbReference type="GO" id="GO:0003723">
    <property type="term" value="F:RNA binding"/>
    <property type="evidence" value="ECO:0007669"/>
    <property type="project" value="UniProtKB-UniRule"/>
</dbReference>
<evidence type="ECO:0000313" key="4">
    <source>
        <dbReference type="EMBL" id="CAF0922834.1"/>
    </source>
</evidence>
<dbReference type="Proteomes" id="UP000663852">
    <property type="component" value="Unassembled WGS sequence"/>
</dbReference>
<evidence type="ECO:0000259" key="3">
    <source>
        <dbReference type="PROSITE" id="PS50102"/>
    </source>
</evidence>
<dbReference type="EMBL" id="CAJNOJ010000149">
    <property type="protein sequence ID" value="CAF1202544.1"/>
    <property type="molecule type" value="Genomic_DNA"/>
</dbReference>
<dbReference type="AlphaFoldDB" id="A0A814B6S8"/>
<feature type="compositionally biased region" description="Basic and acidic residues" evidence="2">
    <location>
        <begin position="498"/>
        <end position="571"/>
    </location>
</feature>
<feature type="compositionally biased region" description="Polar residues" evidence="2">
    <location>
        <begin position="347"/>
        <end position="373"/>
    </location>
</feature>
<dbReference type="PROSITE" id="PS50102">
    <property type="entry name" value="RRM"/>
    <property type="match status" value="1"/>
</dbReference>
<comment type="caution">
    <text evidence="4">The sequence shown here is derived from an EMBL/GenBank/DDBJ whole genome shotgun (WGS) entry which is preliminary data.</text>
</comment>
<feature type="compositionally biased region" description="Low complexity" evidence="2">
    <location>
        <begin position="333"/>
        <end position="346"/>
    </location>
</feature>
<dbReference type="InterPro" id="IPR012677">
    <property type="entry name" value="Nucleotide-bd_a/b_plait_sf"/>
</dbReference>
<dbReference type="SUPFAM" id="SSF54928">
    <property type="entry name" value="RNA-binding domain, RBD"/>
    <property type="match status" value="1"/>
</dbReference>
<gene>
    <name evidence="5" type="ORF">EDS130_LOCUS25451</name>
    <name evidence="4" type="ORF">XAT740_LOCUS9133</name>
</gene>
<feature type="region of interest" description="Disordered" evidence="2">
    <location>
        <begin position="154"/>
        <end position="611"/>
    </location>
</feature>
<feature type="compositionally biased region" description="Gly residues" evidence="2">
    <location>
        <begin position="161"/>
        <end position="181"/>
    </location>
</feature>
<dbReference type="OrthoDB" id="1748655at2759"/>
<evidence type="ECO:0000313" key="5">
    <source>
        <dbReference type="EMBL" id="CAF1202544.1"/>
    </source>
</evidence>
<dbReference type="InterPro" id="IPR035979">
    <property type="entry name" value="RBD_domain_sf"/>
</dbReference>
<dbReference type="SMART" id="SM00360">
    <property type="entry name" value="RRM"/>
    <property type="match status" value="1"/>
</dbReference>
<feature type="compositionally biased region" description="Basic and acidic residues" evidence="2">
    <location>
        <begin position="422"/>
        <end position="436"/>
    </location>
</feature>
<dbReference type="InterPro" id="IPR000504">
    <property type="entry name" value="RRM_dom"/>
</dbReference>
<feature type="compositionally biased region" description="Basic and acidic residues" evidence="2">
    <location>
        <begin position="374"/>
        <end position="395"/>
    </location>
</feature>
<feature type="compositionally biased region" description="Basic and acidic residues" evidence="2">
    <location>
        <begin position="288"/>
        <end position="316"/>
    </location>
</feature>
<feature type="domain" description="RRM" evidence="3">
    <location>
        <begin position="80"/>
        <end position="154"/>
    </location>
</feature>
<proteinExistence type="predicted"/>
<dbReference type="Proteomes" id="UP000663828">
    <property type="component" value="Unassembled WGS sequence"/>
</dbReference>
<evidence type="ECO:0000313" key="6">
    <source>
        <dbReference type="Proteomes" id="UP000663828"/>
    </source>
</evidence>
<organism evidence="4 6">
    <name type="scientific">Adineta ricciae</name>
    <name type="common">Rotifer</name>
    <dbReference type="NCBI Taxonomy" id="249248"/>
    <lineage>
        <taxon>Eukaryota</taxon>
        <taxon>Metazoa</taxon>
        <taxon>Spiralia</taxon>
        <taxon>Gnathifera</taxon>
        <taxon>Rotifera</taxon>
        <taxon>Eurotatoria</taxon>
        <taxon>Bdelloidea</taxon>
        <taxon>Adinetida</taxon>
        <taxon>Adinetidae</taxon>
        <taxon>Adineta</taxon>
    </lineage>
</organism>